<sequence>SEPSQKLEKTSGYQFYRDVLGSPKYIVAPMVDQSELAWRRFSRRYGAQLIYTPMINAKVLEYPLPLLPSLNIYRRADVRRREQQKYRNSNFDLIHGEEGDPTTDRPLIVQFCANDPEQLLTSRKWLRTIAKLLI</sequence>
<dbReference type="SUPFAM" id="SSF51395">
    <property type="entry name" value="FMN-linked oxidoreductases"/>
    <property type="match status" value="1"/>
</dbReference>
<dbReference type="Pfam" id="PF01207">
    <property type="entry name" value="Dus"/>
    <property type="match status" value="1"/>
</dbReference>
<dbReference type="Gene3D" id="3.20.20.70">
    <property type="entry name" value="Aldolase class I"/>
    <property type="match status" value="1"/>
</dbReference>
<dbReference type="PANTHER" id="PTHR11082">
    <property type="entry name" value="TRNA-DIHYDROURIDINE SYNTHASE"/>
    <property type="match status" value="1"/>
</dbReference>
<keyword evidence="1" id="KW-0521">NADP</keyword>
<evidence type="ECO:0000259" key="3">
    <source>
        <dbReference type="Pfam" id="PF01207"/>
    </source>
</evidence>
<gene>
    <name evidence="4" type="ORF">CPB84DRAFT_1781929</name>
</gene>
<feature type="non-terminal residue" evidence="4">
    <location>
        <position position="134"/>
    </location>
</feature>
<dbReference type="OrthoDB" id="272303at2759"/>
<dbReference type="InterPro" id="IPR035587">
    <property type="entry name" value="DUS-like_FMN-bd"/>
</dbReference>
<reference evidence="4" key="1">
    <citation type="submission" date="2020-11" db="EMBL/GenBank/DDBJ databases">
        <authorList>
            <consortium name="DOE Joint Genome Institute"/>
            <person name="Ahrendt S."/>
            <person name="Riley R."/>
            <person name="Andreopoulos W."/>
            <person name="LaButti K."/>
            <person name="Pangilinan J."/>
            <person name="Ruiz-duenas F.J."/>
            <person name="Barrasa J.M."/>
            <person name="Sanchez-Garcia M."/>
            <person name="Camarero S."/>
            <person name="Miyauchi S."/>
            <person name="Serrano A."/>
            <person name="Linde D."/>
            <person name="Babiker R."/>
            <person name="Drula E."/>
            <person name="Ayuso-Fernandez I."/>
            <person name="Pacheco R."/>
            <person name="Padilla G."/>
            <person name="Ferreira P."/>
            <person name="Barriuso J."/>
            <person name="Kellner H."/>
            <person name="Castanera R."/>
            <person name="Alfaro M."/>
            <person name="Ramirez L."/>
            <person name="Pisabarro A.G."/>
            <person name="Kuo A."/>
            <person name="Tritt A."/>
            <person name="Lipzen A."/>
            <person name="He G."/>
            <person name="Yan M."/>
            <person name="Ng V."/>
            <person name="Cullen D."/>
            <person name="Martin F."/>
            <person name="Rosso M.-N."/>
            <person name="Henrissat B."/>
            <person name="Hibbett D."/>
            <person name="Martinez A.T."/>
            <person name="Grigoriev I.V."/>
        </authorList>
    </citation>
    <scope>NUCLEOTIDE SEQUENCE</scope>
    <source>
        <strain evidence="4">AH 44721</strain>
    </source>
</reference>
<evidence type="ECO:0000313" key="4">
    <source>
        <dbReference type="EMBL" id="KAF8895831.1"/>
    </source>
</evidence>
<dbReference type="InterPro" id="IPR013785">
    <property type="entry name" value="Aldolase_TIM"/>
</dbReference>
<evidence type="ECO:0000313" key="5">
    <source>
        <dbReference type="Proteomes" id="UP000724874"/>
    </source>
</evidence>
<dbReference type="PANTHER" id="PTHR11082:SF5">
    <property type="entry name" value="TRNA-DIHYDROURIDINE(16_17) SYNTHASE [NAD(P)(+)]-LIKE"/>
    <property type="match status" value="1"/>
</dbReference>
<comment type="caution">
    <text evidence="4">The sequence shown here is derived from an EMBL/GenBank/DDBJ whole genome shotgun (WGS) entry which is preliminary data.</text>
</comment>
<evidence type="ECO:0000256" key="1">
    <source>
        <dbReference type="ARBA" id="ARBA00022857"/>
    </source>
</evidence>
<dbReference type="GO" id="GO:0017150">
    <property type="term" value="F:tRNA dihydrouridine synthase activity"/>
    <property type="evidence" value="ECO:0007669"/>
    <property type="project" value="TreeGrafter"/>
</dbReference>
<keyword evidence="5" id="KW-1185">Reference proteome</keyword>
<accession>A0A9P5NMC1</accession>
<organism evidence="4 5">
    <name type="scientific">Gymnopilus junonius</name>
    <name type="common">Spectacular rustgill mushroom</name>
    <name type="synonym">Gymnopilus spectabilis subsp. junonius</name>
    <dbReference type="NCBI Taxonomy" id="109634"/>
    <lineage>
        <taxon>Eukaryota</taxon>
        <taxon>Fungi</taxon>
        <taxon>Dikarya</taxon>
        <taxon>Basidiomycota</taxon>
        <taxon>Agaricomycotina</taxon>
        <taxon>Agaricomycetes</taxon>
        <taxon>Agaricomycetidae</taxon>
        <taxon>Agaricales</taxon>
        <taxon>Agaricineae</taxon>
        <taxon>Hymenogastraceae</taxon>
        <taxon>Gymnopilus</taxon>
    </lineage>
</organism>
<keyword evidence="2" id="KW-0520">NAD</keyword>
<dbReference type="AlphaFoldDB" id="A0A9P5NMC1"/>
<feature type="domain" description="DUS-like FMN-binding" evidence="3">
    <location>
        <begin position="27"/>
        <end position="121"/>
    </location>
</feature>
<evidence type="ECO:0000256" key="2">
    <source>
        <dbReference type="ARBA" id="ARBA00023027"/>
    </source>
</evidence>
<protein>
    <recommendedName>
        <fullName evidence="3">DUS-like FMN-binding domain-containing protein</fullName>
    </recommendedName>
</protein>
<dbReference type="Proteomes" id="UP000724874">
    <property type="component" value="Unassembled WGS sequence"/>
</dbReference>
<proteinExistence type="predicted"/>
<name>A0A9P5NMC1_GYMJU</name>
<dbReference type="EMBL" id="JADNYJ010000060">
    <property type="protein sequence ID" value="KAF8895831.1"/>
    <property type="molecule type" value="Genomic_DNA"/>
</dbReference>